<reference evidence="3 4" key="1">
    <citation type="submission" date="2019-03" db="EMBL/GenBank/DDBJ databases">
        <title>Genomic Encyclopedia of Type Strains, Phase IV (KMG-IV): sequencing the most valuable type-strain genomes for metagenomic binning, comparative biology and taxonomic classification.</title>
        <authorList>
            <person name="Goeker M."/>
        </authorList>
    </citation>
    <scope>NUCLEOTIDE SEQUENCE [LARGE SCALE GENOMIC DNA]</scope>
    <source>
        <strain evidence="3 4">DSM 25082</strain>
    </source>
</reference>
<keyword evidence="3" id="KW-0808">Transferase</keyword>
<proteinExistence type="predicted"/>
<dbReference type="InterPro" id="IPR023631">
    <property type="entry name" value="Amidase_dom"/>
</dbReference>
<dbReference type="EMBL" id="SNXE01000001">
    <property type="protein sequence ID" value="TDP12747.1"/>
    <property type="molecule type" value="Genomic_DNA"/>
</dbReference>
<organism evidence="3 4">
    <name type="scientific">Roseateles asaccharophilus</name>
    <dbReference type="NCBI Taxonomy" id="582607"/>
    <lineage>
        <taxon>Bacteria</taxon>
        <taxon>Pseudomonadati</taxon>
        <taxon>Pseudomonadota</taxon>
        <taxon>Betaproteobacteria</taxon>
        <taxon>Burkholderiales</taxon>
        <taxon>Sphaerotilaceae</taxon>
        <taxon>Roseateles</taxon>
    </lineage>
</organism>
<dbReference type="InterPro" id="IPR000120">
    <property type="entry name" value="Amidase"/>
</dbReference>
<dbReference type="PANTHER" id="PTHR11895">
    <property type="entry name" value="TRANSAMIDASE"/>
    <property type="match status" value="1"/>
</dbReference>
<keyword evidence="4" id="KW-1185">Reference proteome</keyword>
<dbReference type="GO" id="GO:0016740">
    <property type="term" value="F:transferase activity"/>
    <property type="evidence" value="ECO:0007669"/>
    <property type="project" value="UniProtKB-KW"/>
</dbReference>
<dbReference type="InterPro" id="IPR036928">
    <property type="entry name" value="AS_sf"/>
</dbReference>
<evidence type="ECO:0000313" key="3">
    <source>
        <dbReference type="EMBL" id="TDP12747.1"/>
    </source>
</evidence>
<protein>
    <submittedName>
        <fullName evidence="3">Amidase/aspartyl-tRNA(Asn)/glutamyl-tRNA(Gln) amidotransferase subunit A</fullName>
    </submittedName>
</protein>
<dbReference type="AlphaFoldDB" id="A0A4V3CK66"/>
<feature type="domain" description="Amidase" evidence="2">
    <location>
        <begin position="26"/>
        <end position="449"/>
    </location>
</feature>
<sequence length="501" mass="53534">MSPALHELGALALVEGYRRRDFSPLEVARSLLDHVARWEPQLCALYAFEPEAVLAQARASEARWLRGEPLRNAQGLSLDGVPATLKENIATQGTPVPLGTAATELRPATEDAPPAARLRELGAVLLAKTTMPDYGMLSSGLSSFHALSRNPWGLSKNPGGSSAGAAAAAAAGYGPLHLGTDIGGSVRLPAAWCGLFTLKPSLGRIPIKPPYAGRVAGPMTRTVEDAAVMMAALAQPDWRDTTSLPAQDIPWLQAREAQDLRGLRLGLMLDAGWGLAVTPEIRAAVEAAAGVLERAGASVALMPGFSTRAMIDGLDRFWRMRSWLDISALPAERQAQVLPYIRAWVAGGAQLSASELFHGYSQMAALREAAVAACQPYDYVLSPTSPVGSFPAEWASPINDPLRPFEHIAFTLPFNMSEQPAASINCGYDADGLPIGLQIAGRRFDDLGVLRLARAYEQLRGPQRPWPVPPEADADPASEAQTPTLIRRSNPLANRGRAGYR</sequence>
<gene>
    <name evidence="3" type="ORF">DFR39_101220</name>
</gene>
<dbReference type="Pfam" id="PF01425">
    <property type="entry name" value="Amidase"/>
    <property type="match status" value="1"/>
</dbReference>
<accession>A0A4V3CK66</accession>
<dbReference type="SUPFAM" id="SSF75304">
    <property type="entry name" value="Amidase signature (AS) enzymes"/>
    <property type="match status" value="1"/>
</dbReference>
<dbReference type="PANTHER" id="PTHR11895:SF173">
    <property type="entry name" value="GLUTAMYL-TRNA AMIDOTRANSFERASE SUBUNIT A"/>
    <property type="match status" value="1"/>
</dbReference>
<evidence type="ECO:0000259" key="2">
    <source>
        <dbReference type="Pfam" id="PF01425"/>
    </source>
</evidence>
<evidence type="ECO:0000256" key="1">
    <source>
        <dbReference type="SAM" id="MobiDB-lite"/>
    </source>
</evidence>
<dbReference type="OrthoDB" id="8576090at2"/>
<name>A0A4V3CK66_9BURK</name>
<dbReference type="Proteomes" id="UP000295357">
    <property type="component" value="Unassembled WGS sequence"/>
</dbReference>
<feature type="region of interest" description="Disordered" evidence="1">
    <location>
        <begin position="461"/>
        <end position="501"/>
    </location>
</feature>
<dbReference type="RefSeq" id="WP_133601689.1">
    <property type="nucleotide sequence ID" value="NZ_JAUFPJ010000005.1"/>
</dbReference>
<comment type="caution">
    <text evidence="3">The sequence shown here is derived from an EMBL/GenBank/DDBJ whole genome shotgun (WGS) entry which is preliminary data.</text>
</comment>
<dbReference type="Gene3D" id="3.90.1300.10">
    <property type="entry name" value="Amidase signature (AS) domain"/>
    <property type="match status" value="1"/>
</dbReference>
<evidence type="ECO:0000313" key="4">
    <source>
        <dbReference type="Proteomes" id="UP000295357"/>
    </source>
</evidence>
<dbReference type="NCBIfam" id="NF005450">
    <property type="entry name" value="PRK07042.1"/>
    <property type="match status" value="1"/>
</dbReference>